<feature type="region of interest" description="Interaction with substrate tRNA" evidence="10">
    <location>
        <begin position="37"/>
        <end position="40"/>
    </location>
</feature>
<evidence type="ECO:0000256" key="12">
    <source>
        <dbReference type="RuleBase" id="RU003784"/>
    </source>
</evidence>
<comment type="similarity">
    <text evidence="3 10 13">Belongs to the IPP transferase family.</text>
</comment>
<evidence type="ECO:0000256" key="10">
    <source>
        <dbReference type="HAMAP-Rule" id="MF_00185"/>
    </source>
</evidence>
<dbReference type="NCBIfam" id="TIGR00174">
    <property type="entry name" value="miaA"/>
    <property type="match status" value="1"/>
</dbReference>
<keyword evidence="4 10" id="KW-0808">Transferase</keyword>
<comment type="subunit">
    <text evidence="10">Monomer.</text>
</comment>
<feature type="site" description="Interaction with substrate tRNA" evidence="10">
    <location>
        <position position="126"/>
    </location>
</feature>
<dbReference type="Pfam" id="PF01715">
    <property type="entry name" value="IPPT"/>
    <property type="match status" value="1"/>
</dbReference>
<dbReference type="Proteomes" id="UP000184423">
    <property type="component" value="Unassembled WGS sequence"/>
</dbReference>
<dbReference type="InterPro" id="IPR018022">
    <property type="entry name" value="IPT"/>
</dbReference>
<keyword evidence="5 10" id="KW-0819">tRNA processing</keyword>
<evidence type="ECO:0000256" key="4">
    <source>
        <dbReference type="ARBA" id="ARBA00022679"/>
    </source>
</evidence>
<evidence type="ECO:0000313" key="15">
    <source>
        <dbReference type="Proteomes" id="UP000184423"/>
    </source>
</evidence>
<dbReference type="GO" id="GO:0005524">
    <property type="term" value="F:ATP binding"/>
    <property type="evidence" value="ECO:0007669"/>
    <property type="project" value="UniProtKB-UniRule"/>
</dbReference>
<keyword evidence="6 10" id="KW-0547">Nucleotide-binding</keyword>
<comment type="catalytic activity">
    <reaction evidence="9 10 11">
        <text>adenosine(37) in tRNA + dimethylallyl diphosphate = N(6)-dimethylallyladenosine(37) in tRNA + diphosphate</text>
        <dbReference type="Rhea" id="RHEA:26482"/>
        <dbReference type="Rhea" id="RHEA-COMP:10162"/>
        <dbReference type="Rhea" id="RHEA-COMP:10375"/>
        <dbReference type="ChEBI" id="CHEBI:33019"/>
        <dbReference type="ChEBI" id="CHEBI:57623"/>
        <dbReference type="ChEBI" id="CHEBI:74411"/>
        <dbReference type="ChEBI" id="CHEBI:74415"/>
        <dbReference type="EC" id="2.5.1.75"/>
    </reaction>
</comment>
<name>A0A1M4SQY1_9CLOT</name>
<keyword evidence="15" id="KW-1185">Reference proteome</keyword>
<dbReference type="RefSeq" id="WP_073247635.1">
    <property type="nucleotide sequence ID" value="NZ_FQVG01000002.1"/>
</dbReference>
<evidence type="ECO:0000256" key="13">
    <source>
        <dbReference type="RuleBase" id="RU003785"/>
    </source>
</evidence>
<dbReference type="SUPFAM" id="SSF52540">
    <property type="entry name" value="P-loop containing nucleoside triphosphate hydrolases"/>
    <property type="match status" value="2"/>
</dbReference>
<reference evidence="15" key="1">
    <citation type="submission" date="2016-11" db="EMBL/GenBank/DDBJ databases">
        <authorList>
            <person name="Varghese N."/>
            <person name="Submissions S."/>
        </authorList>
    </citation>
    <scope>NUCLEOTIDE SEQUENCE [LARGE SCALE GENOMIC DNA]</scope>
    <source>
        <strain evidence="15">DSM 10124</strain>
    </source>
</reference>
<evidence type="ECO:0000256" key="3">
    <source>
        <dbReference type="ARBA" id="ARBA00005842"/>
    </source>
</evidence>
<keyword evidence="7 10" id="KW-0067">ATP-binding</keyword>
<gene>
    <name evidence="10" type="primary">miaA</name>
    <name evidence="14" type="ORF">SAMN02746091_00203</name>
</gene>
<comment type="caution">
    <text evidence="10">Lacks conserved residue(s) required for the propagation of feature annotation.</text>
</comment>
<dbReference type="FunFam" id="1.10.20.140:FF:000001">
    <property type="entry name" value="tRNA dimethylallyltransferase"/>
    <property type="match status" value="1"/>
</dbReference>
<protein>
    <recommendedName>
        <fullName evidence="10">tRNA dimethylallyltransferase</fullName>
        <ecNumber evidence="10">2.5.1.75</ecNumber>
    </recommendedName>
    <alternativeName>
        <fullName evidence="10">Dimethylallyl diphosphate:tRNA dimethylallyltransferase</fullName>
        <shortName evidence="10">DMAPP:tRNA dimethylallyltransferase</shortName>
        <shortName evidence="10">DMATase</shortName>
    </alternativeName>
    <alternativeName>
        <fullName evidence="10">Isopentenyl-diphosphate:tRNA isopentenyltransferase</fullName>
        <shortName evidence="10">IPP transferase</shortName>
        <shortName evidence="10">IPPT</shortName>
        <shortName evidence="10">IPTase</shortName>
    </alternativeName>
</protein>
<evidence type="ECO:0000256" key="11">
    <source>
        <dbReference type="RuleBase" id="RU003783"/>
    </source>
</evidence>
<evidence type="ECO:0000313" key="14">
    <source>
        <dbReference type="EMBL" id="SHE34575.1"/>
    </source>
</evidence>
<proteinExistence type="inferred from homology"/>
<dbReference type="InterPro" id="IPR027417">
    <property type="entry name" value="P-loop_NTPase"/>
</dbReference>
<evidence type="ECO:0000256" key="9">
    <source>
        <dbReference type="ARBA" id="ARBA00049563"/>
    </source>
</evidence>
<comment type="function">
    <text evidence="2 10 12">Catalyzes the transfer of a dimethylallyl group onto the adenine at position 37 in tRNAs that read codons beginning with uridine, leading to the formation of N6-(dimethylallyl)adenosine (i(6)A).</text>
</comment>
<evidence type="ECO:0000256" key="8">
    <source>
        <dbReference type="ARBA" id="ARBA00022842"/>
    </source>
</evidence>
<dbReference type="HAMAP" id="MF_00185">
    <property type="entry name" value="IPP_trans"/>
    <property type="match status" value="1"/>
</dbReference>
<comment type="cofactor">
    <cofactor evidence="1 10">
        <name>Mg(2+)</name>
        <dbReference type="ChEBI" id="CHEBI:18420"/>
    </cofactor>
</comment>
<evidence type="ECO:0000256" key="7">
    <source>
        <dbReference type="ARBA" id="ARBA00022840"/>
    </source>
</evidence>
<evidence type="ECO:0000256" key="1">
    <source>
        <dbReference type="ARBA" id="ARBA00001946"/>
    </source>
</evidence>
<keyword evidence="8 10" id="KW-0460">Magnesium</keyword>
<feature type="binding site" evidence="10">
    <location>
        <begin position="12"/>
        <end position="19"/>
    </location>
    <ligand>
        <name>ATP</name>
        <dbReference type="ChEBI" id="CHEBI:30616"/>
    </ligand>
</feature>
<dbReference type="GO" id="GO:0052381">
    <property type="term" value="F:tRNA dimethylallyltransferase activity"/>
    <property type="evidence" value="ECO:0007669"/>
    <property type="project" value="UniProtKB-UniRule"/>
</dbReference>
<evidence type="ECO:0000256" key="5">
    <source>
        <dbReference type="ARBA" id="ARBA00022694"/>
    </source>
</evidence>
<accession>A0A1M4SQY1</accession>
<sequence length="315" mass="36518">MKEKKKIIIIAGPTASGKTNLGIELAKKINGEIISADSMQIYKYMDIGTAKPTKEEMQGIKHHLIDIIYPDEEFSVALFKQYADNAIEQIYSKGKIPIVVGGTGLYINSLTYSLNFSDSAPDKEYREYLENISKEYGPKYLHDMLKSIDPDAANNIHPNNVKRVIRALEVFKNTGKRISDYQSTTKQNEPDYDFAYFCLDMPRDVLYDRINKRVDIMFDKGLIEEVKLLLSLGYSRDLQSMQAIGYKEVFDYLDGKISLEDVKNIIKQNSRRYAKRQLTWFRKDTRIYWIDVYNKQLDEILSNMLGYIEGKLKFL</sequence>
<dbReference type="EC" id="2.5.1.75" evidence="10"/>
<dbReference type="AlphaFoldDB" id="A0A1M4SQY1"/>
<feature type="binding site" evidence="10">
    <location>
        <begin position="14"/>
        <end position="19"/>
    </location>
    <ligand>
        <name>substrate</name>
    </ligand>
</feature>
<dbReference type="EMBL" id="FQVG01000002">
    <property type="protein sequence ID" value="SHE34575.1"/>
    <property type="molecule type" value="Genomic_DNA"/>
</dbReference>
<dbReference type="PANTHER" id="PTHR11088:SF60">
    <property type="entry name" value="TRNA DIMETHYLALLYLTRANSFERASE"/>
    <property type="match status" value="1"/>
</dbReference>
<dbReference type="Gene3D" id="3.40.50.300">
    <property type="entry name" value="P-loop containing nucleotide triphosphate hydrolases"/>
    <property type="match status" value="1"/>
</dbReference>
<dbReference type="GO" id="GO:0006400">
    <property type="term" value="P:tRNA modification"/>
    <property type="evidence" value="ECO:0007669"/>
    <property type="project" value="TreeGrafter"/>
</dbReference>
<evidence type="ECO:0000256" key="6">
    <source>
        <dbReference type="ARBA" id="ARBA00022741"/>
    </source>
</evidence>
<evidence type="ECO:0000256" key="2">
    <source>
        <dbReference type="ARBA" id="ARBA00003213"/>
    </source>
</evidence>
<dbReference type="PANTHER" id="PTHR11088">
    <property type="entry name" value="TRNA DIMETHYLALLYLTRANSFERASE"/>
    <property type="match status" value="1"/>
</dbReference>
<organism evidence="14 15">
    <name type="scientific">Caloramator proteoclasticus DSM 10124</name>
    <dbReference type="NCBI Taxonomy" id="1121262"/>
    <lineage>
        <taxon>Bacteria</taxon>
        <taxon>Bacillati</taxon>
        <taxon>Bacillota</taxon>
        <taxon>Clostridia</taxon>
        <taxon>Eubacteriales</taxon>
        <taxon>Clostridiaceae</taxon>
        <taxon>Caloramator</taxon>
    </lineage>
</organism>
<feature type="site" description="Interaction with substrate tRNA" evidence="10">
    <location>
        <position position="103"/>
    </location>
</feature>
<dbReference type="InterPro" id="IPR039657">
    <property type="entry name" value="Dimethylallyltransferase"/>
</dbReference>
<dbReference type="Gene3D" id="1.10.20.140">
    <property type="match status" value="1"/>
</dbReference>